<dbReference type="EMBL" id="CP036348">
    <property type="protein sequence ID" value="QDV66344.1"/>
    <property type="molecule type" value="Genomic_DNA"/>
</dbReference>
<feature type="transmembrane region" description="Helical" evidence="10">
    <location>
        <begin position="12"/>
        <end position="31"/>
    </location>
</feature>
<accession>A0A518JLD2</accession>
<evidence type="ECO:0000256" key="8">
    <source>
        <dbReference type="ARBA" id="ARBA00051245"/>
    </source>
</evidence>
<keyword evidence="10" id="KW-1133">Transmembrane helix</keyword>
<dbReference type="InterPro" id="IPR025669">
    <property type="entry name" value="AAA_dom"/>
</dbReference>
<dbReference type="PANTHER" id="PTHR32309">
    <property type="entry name" value="TYROSINE-PROTEIN KINASE"/>
    <property type="match status" value="1"/>
</dbReference>
<dbReference type="GO" id="GO:0005524">
    <property type="term" value="F:ATP binding"/>
    <property type="evidence" value="ECO:0007669"/>
    <property type="project" value="UniProtKB-KW"/>
</dbReference>
<dbReference type="Pfam" id="PF13614">
    <property type="entry name" value="AAA_31"/>
    <property type="match status" value="1"/>
</dbReference>
<feature type="region of interest" description="Disordered" evidence="9">
    <location>
        <begin position="793"/>
        <end position="816"/>
    </location>
</feature>
<evidence type="ECO:0000256" key="9">
    <source>
        <dbReference type="SAM" id="MobiDB-lite"/>
    </source>
</evidence>
<dbReference type="AlphaFoldDB" id="A0A518JLD2"/>
<proteinExistence type="inferred from homology"/>
<evidence type="ECO:0000256" key="2">
    <source>
        <dbReference type="ARBA" id="ARBA00011903"/>
    </source>
</evidence>
<comment type="catalytic activity">
    <reaction evidence="8">
        <text>L-tyrosyl-[protein] + ATP = O-phospho-L-tyrosyl-[protein] + ADP + H(+)</text>
        <dbReference type="Rhea" id="RHEA:10596"/>
        <dbReference type="Rhea" id="RHEA-COMP:10136"/>
        <dbReference type="Rhea" id="RHEA-COMP:20101"/>
        <dbReference type="ChEBI" id="CHEBI:15378"/>
        <dbReference type="ChEBI" id="CHEBI:30616"/>
        <dbReference type="ChEBI" id="CHEBI:46858"/>
        <dbReference type="ChEBI" id="CHEBI:61978"/>
        <dbReference type="ChEBI" id="CHEBI:456216"/>
        <dbReference type="EC" id="2.7.10.2"/>
    </reaction>
</comment>
<feature type="domain" description="AAA" evidence="11">
    <location>
        <begin position="575"/>
        <end position="712"/>
    </location>
</feature>
<dbReference type="KEGG" id="rcf:Poly24_00270"/>
<evidence type="ECO:0000313" key="13">
    <source>
        <dbReference type="Proteomes" id="UP000315082"/>
    </source>
</evidence>
<evidence type="ECO:0000256" key="1">
    <source>
        <dbReference type="ARBA" id="ARBA00007316"/>
    </source>
</evidence>
<dbReference type="GO" id="GO:0005886">
    <property type="term" value="C:plasma membrane"/>
    <property type="evidence" value="ECO:0007669"/>
    <property type="project" value="TreeGrafter"/>
</dbReference>
<dbReference type="SUPFAM" id="SSF52540">
    <property type="entry name" value="P-loop containing nucleoside triphosphate hydrolases"/>
    <property type="match status" value="1"/>
</dbReference>
<keyword evidence="13" id="KW-1185">Reference proteome</keyword>
<dbReference type="Gene3D" id="3.40.50.300">
    <property type="entry name" value="P-loop containing nucleotide triphosphate hydrolases"/>
    <property type="match status" value="1"/>
</dbReference>
<dbReference type="GO" id="GO:0004715">
    <property type="term" value="F:non-membrane spanning protein tyrosine kinase activity"/>
    <property type="evidence" value="ECO:0007669"/>
    <property type="project" value="UniProtKB-EC"/>
</dbReference>
<keyword evidence="7" id="KW-0829">Tyrosine-protein kinase</keyword>
<dbReference type="EC" id="2.7.10.2" evidence="2"/>
<name>A0A518JLD2_9BACT</name>
<keyword evidence="3 12" id="KW-0808">Transferase</keyword>
<protein>
    <recommendedName>
        <fullName evidence="2">non-specific protein-tyrosine kinase</fullName>
        <ecNumber evidence="2">2.7.10.2</ecNumber>
    </recommendedName>
</protein>
<organism evidence="12 13">
    <name type="scientific">Rosistilla carotiformis</name>
    <dbReference type="NCBI Taxonomy" id="2528017"/>
    <lineage>
        <taxon>Bacteria</taxon>
        <taxon>Pseudomonadati</taxon>
        <taxon>Planctomycetota</taxon>
        <taxon>Planctomycetia</taxon>
        <taxon>Pirellulales</taxon>
        <taxon>Pirellulaceae</taxon>
        <taxon>Rosistilla</taxon>
    </lineage>
</organism>
<gene>
    <name evidence="12" type="primary">ptk_1</name>
    <name evidence="12" type="ORF">Poly24_00270</name>
</gene>
<evidence type="ECO:0000256" key="3">
    <source>
        <dbReference type="ARBA" id="ARBA00022679"/>
    </source>
</evidence>
<dbReference type="PANTHER" id="PTHR32309:SF13">
    <property type="entry name" value="FERRIC ENTEROBACTIN TRANSPORT PROTEIN FEPE"/>
    <property type="match status" value="1"/>
</dbReference>
<keyword evidence="5 12" id="KW-0418">Kinase</keyword>
<dbReference type="InterPro" id="IPR005702">
    <property type="entry name" value="Wzc-like_C"/>
</dbReference>
<dbReference type="CDD" id="cd05387">
    <property type="entry name" value="BY-kinase"/>
    <property type="match status" value="1"/>
</dbReference>
<evidence type="ECO:0000256" key="4">
    <source>
        <dbReference type="ARBA" id="ARBA00022741"/>
    </source>
</evidence>
<comment type="similarity">
    <text evidence="1">Belongs to the CpsD/CapB family.</text>
</comment>
<dbReference type="NCBIfam" id="TIGR01007">
    <property type="entry name" value="eps_fam"/>
    <property type="match status" value="1"/>
</dbReference>
<keyword evidence="6" id="KW-0067">ATP-binding</keyword>
<keyword evidence="10" id="KW-0472">Membrane</keyword>
<dbReference type="Proteomes" id="UP000315082">
    <property type="component" value="Chromosome"/>
</dbReference>
<evidence type="ECO:0000256" key="10">
    <source>
        <dbReference type="SAM" id="Phobius"/>
    </source>
</evidence>
<sequence>MQIDWVKLIWGGRWLLLLGLLVGLGAGYFHFKTLPPEFLSSSDVQIIESTTNKNMAVDGVEVAASRSLADEALVMRSEFILRRAAELPEIVESAEFAGLGPEQIAGLMGGRALTIGPATEESNSVFRVQFVSDSPVISKLVVQALVDAYGLHLQDQYRNVSQETLDLIESAQKDVSKKLTALEEDYAKFKTSSNLIYHDDKIASVHRENSGVYLSQIQSLTLERAKLNSVMDSAKLAISEEKPLESVLMSLRNLAVDDSKQDLANDAVALKMSSIERKRIVDQLRTSARIREEKLLPLEIERKKLSRSFGSGHVAIKSLDEEIQVVKRLILDAVQTEERSIAELESAWAELDELASNQPTTNPEDELRRQVRLVFDSMTQKLQSVEQEIGEIQTAYHTAVEAAKAESIAESRSEQYVREIERQQQLYDRIVARLDEVNLISEGEGLKVIPLNTANYGYQIAPVMLKSLVMGGFLGTVLAFGLAFLREISDRSYRSPQEVSEHTGLPVIGHIPVLKRWKVDADHVGAALDSRLCTFFQRKGMNSEAFRALRTAVFFSNQSGDNQILQITSATPSDGKTTTAGNLAITMAQAGKSVLILDADLRRPRIAKLFDLRADKGLAWAIEQITLSKEIDDLMINEAIQDTVVPNLSAMVAGNPPDNPSELVTSEAFEQILSALRVKFDLIIIDTPPMLAVSDPSNVVRRADGVILVARLRKNVKPVVAQASRMLETLEANVLGIVINGVGSREAGAYGKSSGREGYYNQGEYYKYGYGYSYGAIANDSSREYYEVEAPKQAAPVQQTQHVPSACGADLTNHTS</sequence>
<dbReference type="InterPro" id="IPR027417">
    <property type="entry name" value="P-loop_NTPase"/>
</dbReference>
<keyword evidence="10" id="KW-0812">Transmembrane</keyword>
<reference evidence="12 13" key="1">
    <citation type="submission" date="2019-02" db="EMBL/GenBank/DDBJ databases">
        <title>Deep-cultivation of Planctomycetes and their phenomic and genomic characterization uncovers novel biology.</title>
        <authorList>
            <person name="Wiegand S."/>
            <person name="Jogler M."/>
            <person name="Boedeker C."/>
            <person name="Pinto D."/>
            <person name="Vollmers J."/>
            <person name="Rivas-Marin E."/>
            <person name="Kohn T."/>
            <person name="Peeters S.H."/>
            <person name="Heuer A."/>
            <person name="Rast P."/>
            <person name="Oberbeckmann S."/>
            <person name="Bunk B."/>
            <person name="Jeske O."/>
            <person name="Meyerdierks A."/>
            <person name="Storesund J.E."/>
            <person name="Kallscheuer N."/>
            <person name="Luecker S."/>
            <person name="Lage O.M."/>
            <person name="Pohl T."/>
            <person name="Merkel B.J."/>
            <person name="Hornburger P."/>
            <person name="Mueller R.-W."/>
            <person name="Bruemmer F."/>
            <person name="Labrenz M."/>
            <person name="Spormann A.M."/>
            <person name="Op den Camp H."/>
            <person name="Overmann J."/>
            <person name="Amann R."/>
            <person name="Jetten M.S.M."/>
            <person name="Mascher T."/>
            <person name="Medema M.H."/>
            <person name="Devos D.P."/>
            <person name="Kaster A.-K."/>
            <person name="Ovreas L."/>
            <person name="Rohde M."/>
            <person name="Galperin M.Y."/>
            <person name="Jogler C."/>
        </authorList>
    </citation>
    <scope>NUCLEOTIDE SEQUENCE [LARGE SCALE GENOMIC DNA]</scope>
    <source>
        <strain evidence="12 13">Poly24</strain>
    </source>
</reference>
<evidence type="ECO:0000256" key="6">
    <source>
        <dbReference type="ARBA" id="ARBA00022840"/>
    </source>
</evidence>
<evidence type="ECO:0000313" key="12">
    <source>
        <dbReference type="EMBL" id="QDV66344.1"/>
    </source>
</evidence>
<dbReference type="InterPro" id="IPR050445">
    <property type="entry name" value="Bact_polysacc_biosynth/exp"/>
</dbReference>
<keyword evidence="4" id="KW-0547">Nucleotide-binding</keyword>
<evidence type="ECO:0000256" key="7">
    <source>
        <dbReference type="ARBA" id="ARBA00023137"/>
    </source>
</evidence>
<evidence type="ECO:0000256" key="5">
    <source>
        <dbReference type="ARBA" id="ARBA00022777"/>
    </source>
</evidence>
<evidence type="ECO:0000259" key="11">
    <source>
        <dbReference type="Pfam" id="PF13614"/>
    </source>
</evidence>